<feature type="domain" description="Ketoreductase" evidence="4">
    <location>
        <begin position="9"/>
        <end position="194"/>
    </location>
</feature>
<dbReference type="InterPro" id="IPR020904">
    <property type="entry name" value="Sc_DH/Rdtase_CS"/>
</dbReference>
<keyword evidence="2 5" id="KW-0560">Oxidoreductase</keyword>
<dbReference type="Proteomes" id="UP000727654">
    <property type="component" value="Unassembled WGS sequence"/>
</dbReference>
<dbReference type="InterPro" id="IPR036291">
    <property type="entry name" value="NAD(P)-bd_dom_sf"/>
</dbReference>
<sequence>MAIKNLKSKRVLVTGAASGIGLEIALSFARRAAQLIIIDINAGALENAQQELRKLGGQCHTYVADVSDPIIMKELAERVQVEHGPLDVLVNNAGVAFLGSFQCTPIQQWHRTLNINVMGAVHGCQFFLPYMLEAGGARHIVNVASAAGLAPTLNMSAYSASKHAVMGMSDSLSLELMGTRISVSVVCPGIINTPITQVSPSGVGSNIRPDQVTKLGEYYRKNGAHPSVVGEAVVKAVRSGRGLYW</sequence>
<evidence type="ECO:0000259" key="4">
    <source>
        <dbReference type="SMART" id="SM00822"/>
    </source>
</evidence>
<dbReference type="SUPFAM" id="SSF51735">
    <property type="entry name" value="NAD(P)-binding Rossmann-fold domains"/>
    <property type="match status" value="1"/>
</dbReference>
<dbReference type="GO" id="GO:0016491">
    <property type="term" value="F:oxidoreductase activity"/>
    <property type="evidence" value="ECO:0007669"/>
    <property type="project" value="UniProtKB-KW"/>
</dbReference>
<dbReference type="PANTHER" id="PTHR43391:SF12">
    <property type="entry name" value="OXIDOREDUCTASE EPHD-RELATED"/>
    <property type="match status" value="1"/>
</dbReference>
<keyword evidence="6" id="KW-1185">Reference proteome</keyword>
<comment type="caution">
    <text evidence="5">The sequence shown here is derived from an EMBL/GenBank/DDBJ whole genome shotgun (WGS) entry which is preliminary data.</text>
</comment>
<evidence type="ECO:0000313" key="5">
    <source>
        <dbReference type="EMBL" id="CAG9184446.1"/>
    </source>
</evidence>
<dbReference type="EMBL" id="CAJZAI010000024">
    <property type="protein sequence ID" value="CAG9184446.1"/>
    <property type="molecule type" value="Genomic_DNA"/>
</dbReference>
<dbReference type="EC" id="1.-.-.-" evidence="5"/>
<gene>
    <name evidence="5" type="primary">ephD</name>
    <name evidence="5" type="ORF">LMG23992_05233</name>
</gene>
<dbReference type="CDD" id="cd05233">
    <property type="entry name" value="SDR_c"/>
    <property type="match status" value="1"/>
</dbReference>
<accession>A0ABM8XVP8</accession>
<dbReference type="PRINTS" id="PR00081">
    <property type="entry name" value="GDHRDH"/>
</dbReference>
<evidence type="ECO:0000256" key="2">
    <source>
        <dbReference type="ARBA" id="ARBA00023002"/>
    </source>
</evidence>
<dbReference type="InterPro" id="IPR057326">
    <property type="entry name" value="KR_dom"/>
</dbReference>
<dbReference type="InterPro" id="IPR002347">
    <property type="entry name" value="SDR_fam"/>
</dbReference>
<dbReference type="RefSeq" id="WP_224082663.1">
    <property type="nucleotide sequence ID" value="NZ_CAJZAI010000024.1"/>
</dbReference>
<proteinExistence type="inferred from homology"/>
<dbReference type="Gene3D" id="3.40.50.720">
    <property type="entry name" value="NAD(P)-binding Rossmann-like Domain"/>
    <property type="match status" value="1"/>
</dbReference>
<evidence type="ECO:0000313" key="6">
    <source>
        <dbReference type="Proteomes" id="UP000727654"/>
    </source>
</evidence>
<dbReference type="SMART" id="SM00822">
    <property type="entry name" value="PKS_KR"/>
    <property type="match status" value="1"/>
</dbReference>
<name>A0ABM8XVP8_9BURK</name>
<protein>
    <submittedName>
        <fullName evidence="5">Oxidoreductase EphD</fullName>
        <ecNumber evidence="5">1.-.-.-</ecNumber>
    </submittedName>
</protein>
<dbReference type="PRINTS" id="PR00080">
    <property type="entry name" value="SDRFAMILY"/>
</dbReference>
<dbReference type="PANTHER" id="PTHR43391">
    <property type="entry name" value="RETINOL DEHYDROGENASE-RELATED"/>
    <property type="match status" value="1"/>
</dbReference>
<organism evidence="5 6">
    <name type="scientific">Cupriavidus laharis</name>
    <dbReference type="NCBI Taxonomy" id="151654"/>
    <lineage>
        <taxon>Bacteria</taxon>
        <taxon>Pseudomonadati</taxon>
        <taxon>Pseudomonadota</taxon>
        <taxon>Betaproteobacteria</taxon>
        <taxon>Burkholderiales</taxon>
        <taxon>Burkholderiaceae</taxon>
        <taxon>Cupriavidus</taxon>
    </lineage>
</organism>
<reference evidence="5 6" key="1">
    <citation type="submission" date="2021-08" db="EMBL/GenBank/DDBJ databases">
        <authorList>
            <person name="Peeters C."/>
        </authorList>
    </citation>
    <scope>NUCLEOTIDE SEQUENCE [LARGE SCALE GENOMIC DNA]</scope>
    <source>
        <strain evidence="5 6">LMG 23992</strain>
    </source>
</reference>
<evidence type="ECO:0000256" key="1">
    <source>
        <dbReference type="ARBA" id="ARBA00006484"/>
    </source>
</evidence>
<comment type="similarity">
    <text evidence="1 3">Belongs to the short-chain dehydrogenases/reductases (SDR) family.</text>
</comment>
<dbReference type="Pfam" id="PF00106">
    <property type="entry name" value="adh_short"/>
    <property type="match status" value="1"/>
</dbReference>
<dbReference type="PROSITE" id="PS00061">
    <property type="entry name" value="ADH_SHORT"/>
    <property type="match status" value="1"/>
</dbReference>
<evidence type="ECO:0000256" key="3">
    <source>
        <dbReference type="RuleBase" id="RU000363"/>
    </source>
</evidence>